<organism evidence="1 2">
    <name type="scientific">Colocasia esculenta</name>
    <name type="common">Wild taro</name>
    <name type="synonym">Arum esculentum</name>
    <dbReference type="NCBI Taxonomy" id="4460"/>
    <lineage>
        <taxon>Eukaryota</taxon>
        <taxon>Viridiplantae</taxon>
        <taxon>Streptophyta</taxon>
        <taxon>Embryophyta</taxon>
        <taxon>Tracheophyta</taxon>
        <taxon>Spermatophyta</taxon>
        <taxon>Magnoliopsida</taxon>
        <taxon>Liliopsida</taxon>
        <taxon>Araceae</taxon>
        <taxon>Aroideae</taxon>
        <taxon>Colocasieae</taxon>
        <taxon>Colocasia</taxon>
    </lineage>
</organism>
<sequence>MATVRLLLLHPTSLAVRNRTDFLAFELRAYASAFPLRDGATSVKDRVRSLAAKAPSLVLFYRPHFLPPLRFLIC</sequence>
<proteinExistence type="predicted"/>
<keyword evidence="2" id="KW-1185">Reference proteome</keyword>
<protein>
    <submittedName>
        <fullName evidence="1">Uncharacterized protein</fullName>
    </submittedName>
</protein>
<gene>
    <name evidence="1" type="ORF">Taro_047654</name>
</gene>
<name>A0A843WWM6_COLES</name>
<comment type="caution">
    <text evidence="1">The sequence shown here is derived from an EMBL/GenBank/DDBJ whole genome shotgun (WGS) entry which is preliminary data.</text>
</comment>
<dbReference type="Proteomes" id="UP000652761">
    <property type="component" value="Unassembled WGS sequence"/>
</dbReference>
<evidence type="ECO:0000313" key="2">
    <source>
        <dbReference type="Proteomes" id="UP000652761"/>
    </source>
</evidence>
<reference evidence="1" key="1">
    <citation type="submission" date="2017-07" db="EMBL/GenBank/DDBJ databases">
        <title>Taro Niue Genome Assembly and Annotation.</title>
        <authorList>
            <person name="Atibalentja N."/>
            <person name="Keating K."/>
            <person name="Fields C.J."/>
        </authorList>
    </citation>
    <scope>NUCLEOTIDE SEQUENCE</scope>
    <source>
        <strain evidence="1">Niue_2</strain>
        <tissue evidence="1">Leaf</tissue>
    </source>
</reference>
<dbReference type="AlphaFoldDB" id="A0A843WWM6"/>
<evidence type="ECO:0000313" key="1">
    <source>
        <dbReference type="EMBL" id="MQM14719.1"/>
    </source>
</evidence>
<dbReference type="EMBL" id="NMUH01006203">
    <property type="protein sequence ID" value="MQM14719.1"/>
    <property type="molecule type" value="Genomic_DNA"/>
</dbReference>
<accession>A0A843WWM6</accession>